<keyword evidence="1" id="KW-0723">Serine/threonine-protein kinase</keyword>
<feature type="binding site" evidence="7">
    <location>
        <position position="266"/>
    </location>
    <ligand>
        <name>ATP</name>
        <dbReference type="ChEBI" id="CHEBI:30616"/>
    </ligand>
</feature>
<dbReference type="GeneID" id="18912871"/>
<dbReference type="Pfam" id="PF00069">
    <property type="entry name" value="Pkinase"/>
    <property type="match status" value="1"/>
</dbReference>
<evidence type="ECO:0000256" key="6">
    <source>
        <dbReference type="ARBA" id="ARBA00022840"/>
    </source>
</evidence>
<proteinExistence type="predicted"/>
<evidence type="ECO:0000256" key="3">
    <source>
        <dbReference type="ARBA" id="ARBA00022679"/>
    </source>
</evidence>
<feature type="compositionally biased region" description="Low complexity" evidence="8">
    <location>
        <begin position="165"/>
        <end position="187"/>
    </location>
</feature>
<keyword evidence="11" id="KW-1185">Reference proteome</keyword>
<evidence type="ECO:0000256" key="8">
    <source>
        <dbReference type="SAM" id="MobiDB-lite"/>
    </source>
</evidence>
<evidence type="ECO:0000313" key="11">
    <source>
        <dbReference type="Proteomes" id="UP000008370"/>
    </source>
</evidence>
<feature type="region of interest" description="Disordered" evidence="8">
    <location>
        <begin position="66"/>
        <end position="88"/>
    </location>
</feature>
<protein>
    <recommendedName>
        <fullName evidence="9">Protein kinase domain-containing protein</fullName>
    </recommendedName>
</protein>
<evidence type="ECO:0000256" key="1">
    <source>
        <dbReference type="ARBA" id="ARBA00022527"/>
    </source>
</evidence>
<keyword evidence="5" id="KW-0418">Kinase</keyword>
<reference evidence="10 11" key="1">
    <citation type="journal article" date="2012" name="BMC Genomics">
        <title>Comparative genomics of the white-rot fungi, Phanerochaete carnosa and P. chrysosporium, to elucidate the genetic basis of the distinct wood types they colonize.</title>
        <authorList>
            <person name="Suzuki H."/>
            <person name="MacDonald J."/>
            <person name="Syed K."/>
            <person name="Salamov A."/>
            <person name="Hori C."/>
            <person name="Aerts A."/>
            <person name="Henrissat B."/>
            <person name="Wiebenga A."/>
            <person name="vanKuyk P.A."/>
            <person name="Barry K."/>
            <person name="Lindquist E."/>
            <person name="LaButti K."/>
            <person name="Lapidus A."/>
            <person name="Lucas S."/>
            <person name="Coutinho P."/>
            <person name="Gong Y."/>
            <person name="Samejima M."/>
            <person name="Mahadevan R."/>
            <person name="Abou-Zaid M."/>
            <person name="de Vries R.P."/>
            <person name="Igarashi K."/>
            <person name="Yadav J.S."/>
            <person name="Grigoriev I.V."/>
            <person name="Master E.R."/>
        </authorList>
    </citation>
    <scope>NUCLEOTIDE SEQUENCE [LARGE SCALE GENOMIC DNA]</scope>
    <source>
        <strain evidence="10 11">HHB-10118-sp</strain>
    </source>
</reference>
<keyword evidence="6 7" id="KW-0067">ATP-binding</keyword>
<gene>
    <name evidence="10" type="ORF">PHACADRAFT_209644</name>
</gene>
<evidence type="ECO:0000259" key="9">
    <source>
        <dbReference type="PROSITE" id="PS50011"/>
    </source>
</evidence>
<dbReference type="OrthoDB" id="1668230at2759"/>
<evidence type="ECO:0000256" key="5">
    <source>
        <dbReference type="ARBA" id="ARBA00022777"/>
    </source>
</evidence>
<dbReference type="KEGG" id="pco:PHACADRAFT_209644"/>
<keyword evidence="2" id="KW-0597">Phosphoprotein</keyword>
<dbReference type="InterPro" id="IPR011009">
    <property type="entry name" value="Kinase-like_dom_sf"/>
</dbReference>
<evidence type="ECO:0000313" key="10">
    <source>
        <dbReference type="EMBL" id="EKM56157.1"/>
    </source>
</evidence>
<dbReference type="HOGENOM" id="CLU_457164_0_0_1"/>
<evidence type="ECO:0000256" key="2">
    <source>
        <dbReference type="ARBA" id="ARBA00022553"/>
    </source>
</evidence>
<dbReference type="AlphaFoldDB" id="K5X063"/>
<dbReference type="PROSITE" id="PS00107">
    <property type="entry name" value="PROTEIN_KINASE_ATP"/>
    <property type="match status" value="1"/>
</dbReference>
<dbReference type="SUPFAM" id="SSF56112">
    <property type="entry name" value="Protein kinase-like (PK-like)"/>
    <property type="match status" value="1"/>
</dbReference>
<dbReference type="EMBL" id="JH930472">
    <property type="protein sequence ID" value="EKM56157.1"/>
    <property type="molecule type" value="Genomic_DNA"/>
</dbReference>
<dbReference type="STRING" id="650164.K5X063"/>
<accession>K5X063</accession>
<dbReference type="Gene3D" id="1.10.510.10">
    <property type="entry name" value="Transferase(Phosphotransferase) domain 1"/>
    <property type="match status" value="1"/>
</dbReference>
<dbReference type="GO" id="GO:0004674">
    <property type="term" value="F:protein serine/threonine kinase activity"/>
    <property type="evidence" value="ECO:0007669"/>
    <property type="project" value="UniProtKB-KW"/>
</dbReference>
<feature type="domain" description="Protein kinase" evidence="9">
    <location>
        <begin position="238"/>
        <end position="503"/>
    </location>
</feature>
<feature type="region of interest" description="Disordered" evidence="8">
    <location>
        <begin position="1"/>
        <end position="20"/>
    </location>
</feature>
<dbReference type="InParanoid" id="K5X063"/>
<dbReference type="InterPro" id="IPR000719">
    <property type="entry name" value="Prot_kinase_dom"/>
</dbReference>
<dbReference type="Proteomes" id="UP000008370">
    <property type="component" value="Unassembled WGS sequence"/>
</dbReference>
<evidence type="ECO:0000256" key="7">
    <source>
        <dbReference type="PROSITE-ProRule" id="PRU10141"/>
    </source>
</evidence>
<dbReference type="Gene3D" id="3.30.200.20">
    <property type="entry name" value="Phosphorylase Kinase, domain 1"/>
    <property type="match status" value="1"/>
</dbReference>
<dbReference type="SMART" id="SM00220">
    <property type="entry name" value="S_TKc"/>
    <property type="match status" value="1"/>
</dbReference>
<name>K5X063_PHACS</name>
<organism evidence="10 11">
    <name type="scientific">Phanerochaete carnosa (strain HHB-10118-sp)</name>
    <name type="common">White-rot fungus</name>
    <name type="synonym">Peniophora carnosa</name>
    <dbReference type="NCBI Taxonomy" id="650164"/>
    <lineage>
        <taxon>Eukaryota</taxon>
        <taxon>Fungi</taxon>
        <taxon>Dikarya</taxon>
        <taxon>Basidiomycota</taxon>
        <taxon>Agaricomycotina</taxon>
        <taxon>Agaricomycetes</taxon>
        <taxon>Polyporales</taxon>
        <taxon>Phanerochaetaceae</taxon>
        <taxon>Phanerochaete</taxon>
    </lineage>
</organism>
<dbReference type="PROSITE" id="PS00108">
    <property type="entry name" value="PROTEIN_KINASE_ST"/>
    <property type="match status" value="1"/>
</dbReference>
<dbReference type="RefSeq" id="XP_007396452.1">
    <property type="nucleotide sequence ID" value="XM_007396390.1"/>
</dbReference>
<sequence>MSKQTRAPFPNPSGQLVVRGPTPHDASRYLQRFLLTFILLLPEVDPILQSFIRNYLQLPPRATESAFDRQPNAEAAGSGSPIAHSPAPSRVMLPAEATCDVLPSPGALLLPPVPYPPTPDEELGEWHSLRSTESGSPLPIRIPDITIEGPPEEELPRYPTPPSTNPSGHYSYSSSSSTSSRLLSPSSAETLGVGLPDVQPRMPPVAEGRCEDREDRADEDPLGDWTGPPMLTHADQAYVVLGMLGEGGSGRVMCARARTGHTVAIKVVHKARAYRDPFGRENLKDEKFTWERVTHERRPFLVSLLLSWDDPENVYFVMPLYHQNLLQRITSREAISPGDFKLYAAELVAAVHNLHASGVLHRDIKPENVLLSPSGHVALADFGLAYTNWDDTACPLDRLLLADCVGTPGYFAPEVLLAGGAHGYGWPADVWALGVVLLELHLGAAHPLFWARSSADALRRMLTEDVPLARVADGALRDLLGHMLARSAQKRWSPAALMRHPYFADIDWDALQALEYMPEYVPPRPAVDRTRQSLRFDTFHRGAGVRDSWSVCLDSCGSLLPNPPVLRQLSEDRHDGRGDFRFQRPYGLLPSVRHDALGSAQRQEQDIHQ</sequence>
<dbReference type="GO" id="GO:0005524">
    <property type="term" value="F:ATP binding"/>
    <property type="evidence" value="ECO:0007669"/>
    <property type="project" value="UniProtKB-UniRule"/>
</dbReference>
<evidence type="ECO:0000256" key="4">
    <source>
        <dbReference type="ARBA" id="ARBA00022741"/>
    </source>
</evidence>
<dbReference type="PANTHER" id="PTHR24351">
    <property type="entry name" value="RIBOSOMAL PROTEIN S6 KINASE"/>
    <property type="match status" value="1"/>
</dbReference>
<keyword evidence="3" id="KW-0808">Transferase</keyword>
<dbReference type="InterPro" id="IPR017441">
    <property type="entry name" value="Protein_kinase_ATP_BS"/>
</dbReference>
<dbReference type="InterPro" id="IPR008271">
    <property type="entry name" value="Ser/Thr_kinase_AS"/>
</dbReference>
<feature type="region of interest" description="Disordered" evidence="8">
    <location>
        <begin position="110"/>
        <end position="229"/>
    </location>
</feature>
<keyword evidence="4 7" id="KW-0547">Nucleotide-binding</keyword>
<dbReference type="PROSITE" id="PS50011">
    <property type="entry name" value="PROTEIN_KINASE_DOM"/>
    <property type="match status" value="1"/>
</dbReference>